<gene>
    <name evidence="2" type="ORF">AB0C36_00820</name>
</gene>
<dbReference type="EMBL" id="JBEZFP010000001">
    <property type="protein sequence ID" value="MEU8132030.1"/>
    <property type="molecule type" value="Genomic_DNA"/>
</dbReference>
<protein>
    <submittedName>
        <fullName evidence="2">DUF6879 family protein</fullName>
    </submittedName>
</protein>
<evidence type="ECO:0000313" key="2">
    <source>
        <dbReference type="EMBL" id="MEU8132030.1"/>
    </source>
</evidence>
<accession>A0ABV3D8F9</accession>
<organism evidence="2 3">
    <name type="scientific">Streptodolium elevatio</name>
    <dbReference type="NCBI Taxonomy" id="3157996"/>
    <lineage>
        <taxon>Bacteria</taxon>
        <taxon>Bacillati</taxon>
        <taxon>Actinomycetota</taxon>
        <taxon>Actinomycetes</taxon>
        <taxon>Kitasatosporales</taxon>
        <taxon>Streptomycetaceae</taxon>
        <taxon>Streptodolium</taxon>
    </lineage>
</organism>
<reference evidence="2 3" key="1">
    <citation type="submission" date="2024-06" db="EMBL/GenBank/DDBJ databases">
        <title>The Natural Products Discovery Center: Release of the First 8490 Sequenced Strains for Exploring Actinobacteria Biosynthetic Diversity.</title>
        <authorList>
            <person name="Kalkreuter E."/>
            <person name="Kautsar S.A."/>
            <person name="Yang D."/>
            <person name="Bader C.D."/>
            <person name="Teijaro C.N."/>
            <person name="Fluegel L."/>
            <person name="Davis C.M."/>
            <person name="Simpson J.R."/>
            <person name="Lauterbach L."/>
            <person name="Steele A.D."/>
            <person name="Gui C."/>
            <person name="Meng S."/>
            <person name="Li G."/>
            <person name="Viehrig K."/>
            <person name="Ye F."/>
            <person name="Su P."/>
            <person name="Kiefer A.F."/>
            <person name="Nichols A."/>
            <person name="Cepeda A.J."/>
            <person name="Yan W."/>
            <person name="Fan B."/>
            <person name="Jiang Y."/>
            <person name="Adhikari A."/>
            <person name="Zheng C.-J."/>
            <person name="Schuster L."/>
            <person name="Cowan T.M."/>
            <person name="Smanski M.J."/>
            <person name="Chevrette M.G."/>
            <person name="De Carvalho L.P.S."/>
            <person name="Shen B."/>
        </authorList>
    </citation>
    <scope>NUCLEOTIDE SEQUENCE [LARGE SCALE GENOMIC DNA]</scope>
    <source>
        <strain evidence="2 3">NPDC048946</strain>
    </source>
</reference>
<dbReference type="RefSeq" id="WP_358347170.1">
    <property type="nucleotide sequence ID" value="NZ_JBEZFP010000001.1"/>
</dbReference>
<keyword evidence="3" id="KW-1185">Reference proteome</keyword>
<sequence length="177" mass="20203">MPELITGPGITEFFRHGFEHTAWRLESRRAYGVASETEALQAFMRGEDVSDPGRPWLGMVREQVKQGKRIERVRVVDEPPTDYQRFLLADVEDSIAAGEDIRFLWRSDAETAGLPSRDFWVFDSRLLGRFHFDGDRSLGMELFDGESAVLAACQIRDAAWHFAAPYTLFQSQVASRM</sequence>
<comment type="caution">
    <text evidence="2">The sequence shown here is derived from an EMBL/GenBank/DDBJ whole genome shotgun (WGS) entry which is preliminary data.</text>
</comment>
<dbReference type="InterPro" id="IPR049244">
    <property type="entry name" value="DUF6879"/>
</dbReference>
<feature type="domain" description="DUF6879" evidence="1">
    <location>
        <begin position="11"/>
        <end position="169"/>
    </location>
</feature>
<dbReference type="Pfam" id="PF21806">
    <property type="entry name" value="DUF6879"/>
    <property type="match status" value="1"/>
</dbReference>
<evidence type="ECO:0000259" key="1">
    <source>
        <dbReference type="Pfam" id="PF21806"/>
    </source>
</evidence>
<dbReference type="Proteomes" id="UP001551482">
    <property type="component" value="Unassembled WGS sequence"/>
</dbReference>
<name>A0ABV3D8F9_9ACTN</name>
<evidence type="ECO:0000313" key="3">
    <source>
        <dbReference type="Proteomes" id="UP001551482"/>
    </source>
</evidence>
<proteinExistence type="predicted"/>